<accession>Q54R70</accession>
<gene>
    <name evidence="16" type="primary">scdA</name>
    <name evidence="16" type="ORF">DDB_G0283375</name>
</gene>
<dbReference type="EMBL" id="AAFI02000054">
    <property type="protein sequence ID" value="EAL65764.1"/>
    <property type="molecule type" value="Genomic_DNA"/>
</dbReference>
<dbReference type="GO" id="GO:0006891">
    <property type="term" value="P:intra-Golgi vesicle-mediated transport"/>
    <property type="evidence" value="ECO:0007669"/>
    <property type="project" value="InterPro"/>
</dbReference>
<sequence>MTDNKQSSIPSSPPIVVPTTTTDINSFTSSPTSTQGSMTPNPNVIIPTQPPTQPITQSNSTSTPSSSSSSSNKTFESILESWKLFNIDKKKNEFGDNVTQIGALKEDCLKSRKVLAKQTQDFKKFTDDEKIKQFGSLLKLYQDEVDKLTKRSKFTETVFLGMYKDLNEISDPVPALSAALEECSKVDQTTKLEIENRKLQMQLTDFKKEFQEIQNQEVTIRRLEDKIKEMNSERSEFISMDKLNLKEQELKQEFQQQLQASKQREQQLQKQNDQLQDELTKISITNNQIQNQLLDIKTKYEDELQSKHSEIEMLTVEFDRVQSKLTTLQRENLSIREESMVEKNSLTPMVKRVADLELEMLQKETETSKLVDQIQELKTHISTQQDEKSNLSRLYEIEKEKVEKLDKYIQNNPSPSEVELIKKELLTLKAIVDQDEINKAIIDQEKDNNQNNTTNNTGGGSDKLLKDKNRQLENECTRLRLLTNTQESELIEKNLAIDELQKVKDEQLLLIQRLEEDLSNGGVINGLNSNGNAGSLVYQQQQQQQQHHHHLNHHHHHNSLSSSQLQSSNKDIMDISDLLPTNTTNNTTINTSLSSSSSSNNNSPLNIGTNNNNNSVNTLIRSSNESFSNSPQQVGAGNIVQSKDDKMLDIVISQRDRFKTKIVELESDKSKLEKQLDSCRQELSSLKTDNIKLYEKIRFLQSYDKNKSGGGGINNANKEIHSKRNNSGFEKSYDVERGLDIPSSSSSSSSQGGPETEEKYGKLYEESINPFLSFNKKEKYRRYREMNTAERVILNGSRFFLSNKYSRLFLFIYSVLLHLMVFLTLYRLATITTEQHEMGFGNIHQTPPLPQKDIVDSIIEQ</sequence>
<reference evidence="16 17" key="1">
    <citation type="journal article" date="2005" name="Nature">
        <title>The genome of the social amoeba Dictyostelium discoideum.</title>
        <authorList>
            <consortium name="The Dictyostelium discoideum Sequencing Consortium"/>
            <person name="Eichinger L."/>
            <person name="Pachebat J.A."/>
            <person name="Glockner G."/>
            <person name="Rajandream M.A."/>
            <person name="Sucgang R."/>
            <person name="Berriman M."/>
            <person name="Song J."/>
            <person name="Olsen R."/>
            <person name="Szafranski K."/>
            <person name="Xu Q."/>
            <person name="Tunggal B."/>
            <person name="Kummerfeld S."/>
            <person name="Madera M."/>
            <person name="Konfortov B.A."/>
            <person name="Rivero F."/>
            <person name="Bankier A.T."/>
            <person name="Lehmann R."/>
            <person name="Hamlin N."/>
            <person name="Davies R."/>
            <person name="Gaudet P."/>
            <person name="Fey P."/>
            <person name="Pilcher K."/>
            <person name="Chen G."/>
            <person name="Saunders D."/>
            <person name="Sodergren E."/>
            <person name="Davis P."/>
            <person name="Kerhornou A."/>
            <person name="Nie X."/>
            <person name="Hall N."/>
            <person name="Anjard C."/>
            <person name="Hemphill L."/>
            <person name="Bason N."/>
            <person name="Farbrother P."/>
            <person name="Desany B."/>
            <person name="Just E."/>
            <person name="Morio T."/>
            <person name="Rost R."/>
            <person name="Churcher C."/>
            <person name="Cooper J."/>
            <person name="Haydock S."/>
            <person name="van Driessche N."/>
            <person name="Cronin A."/>
            <person name="Goodhead I."/>
            <person name="Muzny D."/>
            <person name="Mourier T."/>
            <person name="Pain A."/>
            <person name="Lu M."/>
            <person name="Harper D."/>
            <person name="Lindsay R."/>
            <person name="Hauser H."/>
            <person name="James K."/>
            <person name="Quiles M."/>
            <person name="Madan Babu M."/>
            <person name="Saito T."/>
            <person name="Buchrieser C."/>
            <person name="Wardroper A."/>
            <person name="Felder M."/>
            <person name="Thangavelu M."/>
            <person name="Johnson D."/>
            <person name="Knights A."/>
            <person name="Loulseged H."/>
            <person name="Mungall K."/>
            <person name="Oliver K."/>
            <person name="Price C."/>
            <person name="Quail M.A."/>
            <person name="Urushihara H."/>
            <person name="Hernandez J."/>
            <person name="Rabbinowitsch E."/>
            <person name="Steffen D."/>
            <person name="Sanders M."/>
            <person name="Ma J."/>
            <person name="Kohara Y."/>
            <person name="Sharp S."/>
            <person name="Simmonds M."/>
            <person name="Spiegler S."/>
            <person name="Tivey A."/>
            <person name="Sugano S."/>
            <person name="White B."/>
            <person name="Walker D."/>
            <person name="Woodward J."/>
            <person name="Winckler T."/>
            <person name="Tanaka Y."/>
            <person name="Shaulsky G."/>
            <person name="Schleicher M."/>
            <person name="Weinstock G."/>
            <person name="Rosenthal A."/>
            <person name="Cox E.C."/>
            <person name="Chisholm R.L."/>
            <person name="Gibbs R."/>
            <person name="Loomis W.F."/>
            <person name="Platzer M."/>
            <person name="Kay R.R."/>
            <person name="Williams J."/>
            <person name="Dear P.H."/>
            <person name="Noegel A.A."/>
            <person name="Barrell B."/>
            <person name="Kuspa A."/>
        </authorList>
    </citation>
    <scope>NUCLEOTIDE SEQUENCE [LARGE SCALE GENOMIC DNA]</scope>
    <source>
        <strain evidence="16 17">AX4</strain>
    </source>
</reference>
<feature type="coiled-coil region" evidence="10">
    <location>
        <begin position="469"/>
        <end position="517"/>
    </location>
</feature>
<feature type="compositionally biased region" description="Basic residues" evidence="11">
    <location>
        <begin position="546"/>
        <end position="558"/>
    </location>
</feature>
<protein>
    <recommendedName>
        <fullName evidence="3">Protein CASP</fullName>
    </recommendedName>
</protein>
<dbReference type="RefSeq" id="XP_639113.1">
    <property type="nucleotide sequence ID" value="XM_634021.1"/>
</dbReference>
<dbReference type="HOGENOM" id="CLU_016758_0_0_1"/>
<evidence type="ECO:0000256" key="11">
    <source>
        <dbReference type="SAM" id="MobiDB-lite"/>
    </source>
</evidence>
<feature type="coiled-coil region" evidence="10">
    <location>
        <begin position="189"/>
        <end position="331"/>
    </location>
</feature>
<keyword evidence="4" id="KW-0813">Transport</keyword>
<feature type="region of interest" description="Disordered" evidence="11">
    <location>
        <begin position="1"/>
        <end position="72"/>
    </location>
</feature>
<proteinExistence type="inferred from homology"/>
<feature type="region of interest" description="Disordered" evidence="11">
    <location>
        <begin position="537"/>
        <end position="618"/>
    </location>
</feature>
<dbReference type="Proteomes" id="UP000002195">
    <property type="component" value="Unassembled WGS sequence"/>
</dbReference>
<reference evidence="16" key="4">
    <citation type="submission" date="2009-08" db="EMBL/GenBank/DDBJ databases">
        <authorList>
            <consortium name="The Dictyostelium discoideum Sequencing Consortium"/>
            <person name="Eichinger L."/>
            <person name="Pachebat J.A."/>
            <person name="Gloeckner G."/>
            <person name="Rajandream M.-A."/>
            <person name="Sucgang R."/>
            <person name="Song J."/>
            <person name="Cox E.C."/>
            <person name="Tunggal B."/>
            <person name="Szafranski K."/>
            <person name="Konfortov B.A."/>
            <person name="Farbrother P."/>
            <person name="Bankier A.T."/>
            <person name="Lehmann R."/>
            <person name="Hamlin N."/>
            <person name="Xu Q."/>
            <person name="Davies R."/>
            <person name="Gaudet P."/>
            <person name="Fey P."/>
            <person name="Pilcher K."/>
            <person name="Chen G."/>
            <person name="Saunders D."/>
            <person name="Sodergren E."/>
            <person name="Davis P."/>
            <person name="Nie X."/>
            <person name="Kerhornou A."/>
            <person name="Hemphill L."/>
            <person name="Bason N."/>
            <person name="Berriman M."/>
            <person name="Desany B."/>
            <person name="Churcher C."/>
            <person name="Cooper J."/>
            <person name="van Driessche N."/>
            <person name="Cronin A."/>
            <person name="Goodhead I."/>
            <person name="Muzny D."/>
            <person name="Hall N."/>
            <person name="Harper D."/>
            <person name="Lindsay R."/>
            <person name="Hauser H."/>
            <person name="James K."/>
            <person name="Quiles M."/>
            <person name="Buchrieser C."/>
            <person name="Wardroper A."/>
            <person name="Thangavelu M."/>
            <person name="Johnson D."/>
            <person name="Knights A."/>
            <person name="Loulseged H."/>
            <person name="Mungall K."/>
            <person name="Price C."/>
            <person name="Ma J."/>
            <person name="Quail M."/>
            <person name="Hernandez J."/>
            <person name="Rabbinowitsch E."/>
            <person name="Steffen D."/>
            <person name="Sanders M."/>
            <person name="Weinstock G."/>
            <person name="Sharp S."/>
            <person name="Just E."/>
            <person name="Shaulsky G."/>
            <person name="Simmonds M."/>
            <person name="Tivey A."/>
            <person name="White B."/>
            <person name="Walker D."/>
            <person name="Woodward J."/>
            <person name="Winckler T."/>
            <person name="Schleicher M."/>
            <person name="Rosenthal A."/>
            <person name="Rivero F."/>
            <person name="Chisholm R.L."/>
            <person name="Gibbs R."/>
            <person name="Loomis W.F."/>
            <person name="Platzer M."/>
            <person name="Kay R.R."/>
            <person name="Williams J."/>
            <person name="Dear P.H."/>
            <person name="Noegel A.A."/>
            <person name="Barrell B."/>
            <person name="Kuspa A."/>
        </authorList>
    </citation>
    <scope>NUCLEOTIDE SEQUENCE</scope>
    <source>
        <strain evidence="16">AX4</strain>
    </source>
</reference>
<evidence type="ECO:0000256" key="8">
    <source>
        <dbReference type="ARBA" id="ARBA00023054"/>
    </source>
</evidence>
<keyword evidence="5 12" id="KW-0812">Transmembrane</keyword>
<comment type="subcellular location">
    <subcellularLocation>
        <location evidence="1">Golgi apparatus membrane</location>
        <topology evidence="1">Single-pass type IV membrane protein</topology>
    </subcellularLocation>
</comment>
<evidence type="ECO:0000256" key="9">
    <source>
        <dbReference type="ARBA" id="ARBA00023136"/>
    </source>
</evidence>
<dbReference type="eggNOG" id="KOG0963">
    <property type="taxonomic scope" value="Eukaryota"/>
</dbReference>
<feature type="region of interest" description="Disordered" evidence="11">
    <location>
        <begin position="708"/>
        <end position="727"/>
    </location>
</feature>
<organism evidence="16 17">
    <name type="scientific">Dictyostelium discoideum</name>
    <name type="common">Social amoeba</name>
    <dbReference type="NCBI Taxonomy" id="44689"/>
    <lineage>
        <taxon>Eukaryota</taxon>
        <taxon>Amoebozoa</taxon>
        <taxon>Evosea</taxon>
        <taxon>Eumycetozoa</taxon>
        <taxon>Dictyostelia</taxon>
        <taxon>Dictyosteliales</taxon>
        <taxon>Dictyosteliaceae</taxon>
        <taxon>Dictyostelium</taxon>
    </lineage>
</organism>
<dbReference type="SMR" id="Q54R70"/>
<reference evidence="15" key="3">
    <citation type="submission" date="2006-05" db="EMBL/GenBank/DDBJ databases">
        <title>Lower level of filamentous actin in cells, mediated by scdA gene knockout, increases sensitivity to cAMP and hastens development during the aggregation phase of Dictyostelium discoideum.</title>
        <authorList>
            <person name="Kazuhiko U.S."/>
            <person name="Kuhara S."/>
            <person name="Urushihara H."/>
            <person name="Tanaka Y."/>
        </authorList>
    </citation>
    <scope>NUCLEOTIDE SEQUENCE</scope>
</reference>
<feature type="compositionally biased region" description="Low complexity" evidence="11">
    <location>
        <begin position="578"/>
        <end position="617"/>
    </location>
</feature>
<dbReference type="FunCoup" id="Q54R70">
    <property type="interactions" value="95"/>
</dbReference>
<feature type="compositionally biased region" description="Low complexity" evidence="11">
    <location>
        <begin position="559"/>
        <end position="569"/>
    </location>
</feature>
<keyword evidence="6 12" id="KW-1133">Transmembrane helix</keyword>
<evidence type="ECO:0000256" key="5">
    <source>
        <dbReference type="ARBA" id="ARBA00022692"/>
    </source>
</evidence>
<evidence type="ECO:0000256" key="1">
    <source>
        <dbReference type="ARBA" id="ARBA00004409"/>
    </source>
</evidence>
<evidence type="ECO:0000256" key="6">
    <source>
        <dbReference type="ARBA" id="ARBA00022989"/>
    </source>
</evidence>
<evidence type="ECO:0000259" key="13">
    <source>
        <dbReference type="Pfam" id="PF08172"/>
    </source>
</evidence>
<dbReference type="dictyBase" id="DDB_G0283375">
    <property type="gene designation" value="coyA"/>
</dbReference>
<evidence type="ECO:0000256" key="4">
    <source>
        <dbReference type="ARBA" id="ARBA00022448"/>
    </source>
</evidence>
<feature type="region of interest" description="Disordered" evidence="11">
    <location>
        <begin position="443"/>
        <end position="465"/>
    </location>
</feature>
<feature type="transmembrane region" description="Helical" evidence="12">
    <location>
        <begin position="808"/>
        <end position="829"/>
    </location>
</feature>
<evidence type="ECO:0000256" key="7">
    <source>
        <dbReference type="ARBA" id="ARBA00023034"/>
    </source>
</evidence>
<comment type="similarity">
    <text evidence="2">Belongs to the CASP family.</text>
</comment>
<dbReference type="PANTHER" id="PTHR14043:SF2">
    <property type="entry name" value="HOMEOBOX PROTEIN CUT"/>
    <property type="match status" value="1"/>
</dbReference>
<dbReference type="KEGG" id="ddi:DDB_G0283375"/>
<keyword evidence="7" id="KW-0333">Golgi apparatus</keyword>
<dbReference type="GO" id="GO:0000139">
    <property type="term" value="C:Golgi membrane"/>
    <property type="evidence" value="ECO:0007669"/>
    <property type="project" value="UniProtKB-SubCell"/>
</dbReference>
<evidence type="ECO:0000256" key="2">
    <source>
        <dbReference type="ARBA" id="ARBA00006415"/>
    </source>
</evidence>
<dbReference type="EMBL" id="AB239909">
    <property type="protein sequence ID" value="BAE93880.1"/>
    <property type="molecule type" value="Genomic_DNA"/>
</dbReference>
<dbReference type="Pfam" id="PF25398">
    <property type="entry name" value="CUX1_N"/>
    <property type="match status" value="1"/>
</dbReference>
<evidence type="ECO:0000313" key="16">
    <source>
        <dbReference type="EMBL" id="EAL65764.1"/>
    </source>
</evidence>
<evidence type="ECO:0000313" key="15">
    <source>
        <dbReference type="EMBL" id="BAE93880.1"/>
    </source>
</evidence>
<evidence type="ECO:0000313" key="17">
    <source>
        <dbReference type="Proteomes" id="UP000002195"/>
    </source>
</evidence>
<dbReference type="GeneID" id="8624046"/>
<reference evidence="15" key="2">
    <citation type="submission" date="2005-10" db="EMBL/GenBank/DDBJ databases">
        <authorList>
            <person name="Uchida K."/>
            <person name="Urushihara H."/>
        </authorList>
    </citation>
    <scope>NUCLEOTIDE SEQUENCE</scope>
</reference>
<dbReference type="STRING" id="44689.Q54R70"/>
<dbReference type="GlyGen" id="Q54R70">
    <property type="glycosylation" value="1 site"/>
</dbReference>
<evidence type="ECO:0000256" key="10">
    <source>
        <dbReference type="SAM" id="Coils"/>
    </source>
</evidence>
<dbReference type="AlphaFoldDB" id="Q54R70"/>
<evidence type="ECO:0000259" key="14">
    <source>
        <dbReference type="Pfam" id="PF25398"/>
    </source>
</evidence>
<evidence type="ECO:0000256" key="3">
    <source>
        <dbReference type="ARBA" id="ARBA00018691"/>
    </source>
</evidence>
<dbReference type="VEuPathDB" id="AmoebaDB:DDB_G0283375"/>
<keyword evidence="9 12" id="KW-0472">Membrane</keyword>
<dbReference type="InterPro" id="IPR057476">
    <property type="entry name" value="Cux_N"/>
</dbReference>
<dbReference type="Pfam" id="PF08172">
    <property type="entry name" value="CASP_C"/>
    <property type="match status" value="1"/>
</dbReference>
<dbReference type="InterPro" id="IPR012955">
    <property type="entry name" value="CASP_C"/>
</dbReference>
<feature type="compositionally biased region" description="Polar residues" evidence="11">
    <location>
        <begin position="23"/>
        <end position="38"/>
    </location>
</feature>
<feature type="compositionally biased region" description="Low complexity" evidence="11">
    <location>
        <begin position="54"/>
        <end position="71"/>
    </location>
</feature>
<keyword evidence="8 10" id="KW-0175">Coiled coil</keyword>
<accession>Q1MWQ0</accession>
<dbReference type="PaxDb" id="44689-DDB0233669"/>
<keyword evidence="17" id="KW-1185">Reference proteome</keyword>
<evidence type="ECO:0000256" key="12">
    <source>
        <dbReference type="SAM" id="Phobius"/>
    </source>
</evidence>
<feature type="domain" description="CASP C-terminal" evidence="13">
    <location>
        <begin position="562"/>
        <end position="831"/>
    </location>
</feature>
<dbReference type="OMA" id="WQQEGFN"/>
<feature type="domain" description="Cux N-terminal" evidence="14">
    <location>
        <begin position="71"/>
        <end position="182"/>
    </location>
</feature>
<name>Q54R70_DICDI</name>
<feature type="coiled-coil region" evidence="10">
    <location>
        <begin position="655"/>
        <end position="689"/>
    </location>
</feature>
<dbReference type="PANTHER" id="PTHR14043">
    <property type="entry name" value="CCAAT DISPLACEMENT PROTEIN-RELATED"/>
    <property type="match status" value="1"/>
</dbReference>